<gene>
    <name evidence="9" type="ORF">FRZ61_29800</name>
</gene>
<keyword evidence="10" id="KW-1185">Reference proteome</keyword>
<dbReference type="InterPro" id="IPR036291">
    <property type="entry name" value="NAD(P)-bd_dom_sf"/>
</dbReference>
<name>A0A5J6N237_9PROT</name>
<evidence type="ECO:0000259" key="7">
    <source>
        <dbReference type="Pfam" id="PF03446"/>
    </source>
</evidence>
<dbReference type="GO" id="GO:0051287">
    <property type="term" value="F:NAD binding"/>
    <property type="evidence" value="ECO:0007669"/>
    <property type="project" value="InterPro"/>
</dbReference>
<dbReference type="KEGG" id="hadh:FRZ61_29800"/>
<sequence length="297" mass="30464">MTSIGFIGTGNMGGPMARNLLKAGFKLSAYDVNADSLKSVVAAGAEAAASPNDAAAASDVVITMLPAGQHVASVYLGDTGIIAAVRPDTLLIDCSTIDVKTARDVARAAQNNGKQVLDAPVSGGTGGAEAATLTFMVGGSSTAFERARPILEKMGRTIIHTGGAGTGQAAKICNNMILGISMIAVGEAFVLAEKLGLEAQRLFDVASKSSGQCWSLTSYCPVPGPVPTSPANRDYKPGFAAELMLKDLLLSQAAAQQTTVDTALGQHAANLYESFVKAGNGGADFSGIIKMIREQRR</sequence>
<accession>A0A5J6N237</accession>
<dbReference type="GO" id="GO:0008442">
    <property type="term" value="F:3-hydroxyisobutyrate dehydrogenase activity"/>
    <property type="evidence" value="ECO:0007669"/>
    <property type="project" value="InterPro"/>
</dbReference>
<evidence type="ECO:0000256" key="5">
    <source>
        <dbReference type="ARBA" id="ARBA00023027"/>
    </source>
</evidence>
<dbReference type="InterPro" id="IPR029154">
    <property type="entry name" value="HIBADH-like_NADP-bd"/>
</dbReference>
<dbReference type="InterPro" id="IPR006115">
    <property type="entry name" value="6PGDH_NADP-bd"/>
</dbReference>
<dbReference type="AlphaFoldDB" id="A0A5J6N237"/>
<dbReference type="Gene3D" id="1.10.1040.10">
    <property type="entry name" value="N-(1-d-carboxylethyl)-l-norvaline Dehydrogenase, domain 2"/>
    <property type="match status" value="1"/>
</dbReference>
<dbReference type="GO" id="GO:0009083">
    <property type="term" value="P:branched-chain amino acid catabolic process"/>
    <property type="evidence" value="ECO:0007669"/>
    <property type="project" value="UniProtKB-KW"/>
</dbReference>
<keyword evidence="5" id="KW-0520">NAD</keyword>
<keyword evidence="4" id="KW-0560">Oxidoreductase</keyword>
<dbReference type="SUPFAM" id="SSF51735">
    <property type="entry name" value="NAD(P)-binding Rossmann-fold domains"/>
    <property type="match status" value="1"/>
</dbReference>
<dbReference type="PANTHER" id="PTHR22981:SF7">
    <property type="entry name" value="3-HYDROXYISOBUTYRATE DEHYDROGENASE, MITOCHONDRIAL"/>
    <property type="match status" value="1"/>
</dbReference>
<feature type="domain" description="3-hydroxyisobutyrate dehydrogenase-like NAD-binding" evidence="8">
    <location>
        <begin position="165"/>
        <end position="291"/>
    </location>
</feature>
<dbReference type="Pfam" id="PF03446">
    <property type="entry name" value="NAD_binding_2"/>
    <property type="match status" value="1"/>
</dbReference>
<dbReference type="InterPro" id="IPR015815">
    <property type="entry name" value="HIBADH-related"/>
</dbReference>
<protein>
    <submittedName>
        <fullName evidence="9">3-hydroxyisobutyrate dehydrogenase</fullName>
    </submittedName>
</protein>
<feature type="active site" evidence="6">
    <location>
        <position position="171"/>
    </location>
</feature>
<dbReference type="OrthoDB" id="9812907at2"/>
<dbReference type="EMBL" id="CP042582">
    <property type="protein sequence ID" value="QEX23045.1"/>
    <property type="molecule type" value="Genomic_DNA"/>
</dbReference>
<evidence type="ECO:0000313" key="9">
    <source>
        <dbReference type="EMBL" id="QEX23045.1"/>
    </source>
</evidence>
<dbReference type="FunFam" id="3.40.50.720:FF:000071">
    <property type="entry name" value="2-hydroxy-3-oxopropionate reductase"/>
    <property type="match status" value="1"/>
</dbReference>
<dbReference type="PANTHER" id="PTHR22981">
    <property type="entry name" value="3-HYDROXYISOBUTYRATE DEHYDROGENASE-RELATED"/>
    <property type="match status" value="1"/>
</dbReference>
<proteinExistence type="inferred from homology"/>
<evidence type="ECO:0000259" key="8">
    <source>
        <dbReference type="Pfam" id="PF14833"/>
    </source>
</evidence>
<comment type="pathway">
    <text evidence="1">Amino-acid degradation.</text>
</comment>
<evidence type="ECO:0000256" key="3">
    <source>
        <dbReference type="ARBA" id="ARBA00022456"/>
    </source>
</evidence>
<dbReference type="SUPFAM" id="SSF48179">
    <property type="entry name" value="6-phosphogluconate dehydrogenase C-terminal domain-like"/>
    <property type="match status" value="1"/>
</dbReference>
<dbReference type="InterPro" id="IPR013328">
    <property type="entry name" value="6PGD_dom2"/>
</dbReference>
<dbReference type="NCBIfam" id="TIGR01692">
    <property type="entry name" value="HIBADH"/>
    <property type="match status" value="1"/>
</dbReference>
<dbReference type="InterPro" id="IPR011548">
    <property type="entry name" value="HIBADH"/>
</dbReference>
<evidence type="ECO:0000256" key="6">
    <source>
        <dbReference type="PIRSR" id="PIRSR000103-1"/>
    </source>
</evidence>
<evidence type="ECO:0000256" key="2">
    <source>
        <dbReference type="ARBA" id="ARBA00009080"/>
    </source>
</evidence>
<evidence type="ECO:0000256" key="4">
    <source>
        <dbReference type="ARBA" id="ARBA00023002"/>
    </source>
</evidence>
<organism evidence="9 10">
    <name type="scientific">Hypericibacter adhaerens</name>
    <dbReference type="NCBI Taxonomy" id="2602016"/>
    <lineage>
        <taxon>Bacteria</taxon>
        <taxon>Pseudomonadati</taxon>
        <taxon>Pseudomonadota</taxon>
        <taxon>Alphaproteobacteria</taxon>
        <taxon>Rhodospirillales</taxon>
        <taxon>Dongiaceae</taxon>
        <taxon>Hypericibacter</taxon>
    </lineage>
</organism>
<evidence type="ECO:0000256" key="1">
    <source>
        <dbReference type="ARBA" id="ARBA00005023"/>
    </source>
</evidence>
<dbReference type="Gene3D" id="3.40.50.720">
    <property type="entry name" value="NAD(P)-binding Rossmann-like Domain"/>
    <property type="match status" value="1"/>
</dbReference>
<dbReference type="Proteomes" id="UP000325797">
    <property type="component" value="Chromosome"/>
</dbReference>
<dbReference type="GO" id="GO:0050661">
    <property type="term" value="F:NADP binding"/>
    <property type="evidence" value="ECO:0007669"/>
    <property type="project" value="InterPro"/>
</dbReference>
<dbReference type="FunFam" id="1.10.1040.10:FF:000006">
    <property type="entry name" value="3-hydroxyisobutyrate dehydrogenase"/>
    <property type="match status" value="1"/>
</dbReference>
<dbReference type="PIRSF" id="PIRSF000103">
    <property type="entry name" value="HIBADH"/>
    <property type="match status" value="1"/>
</dbReference>
<keyword evidence="3" id="KW-0101">Branched-chain amino acid catabolism</keyword>
<reference evidence="9 10" key="1">
    <citation type="submission" date="2019-08" db="EMBL/GenBank/DDBJ databases">
        <title>Hyperibacter terrae gen. nov., sp. nov. and Hyperibacter viscosus sp. nov., two new members in the family Rhodospirillaceae isolated from the rhizosphere of Hypericum perforatum.</title>
        <authorList>
            <person name="Noviana Z."/>
        </authorList>
    </citation>
    <scope>NUCLEOTIDE SEQUENCE [LARGE SCALE GENOMIC DNA]</scope>
    <source>
        <strain evidence="9 10">R5959</strain>
    </source>
</reference>
<feature type="domain" description="6-phosphogluconate dehydrogenase NADP-binding" evidence="7">
    <location>
        <begin position="3"/>
        <end position="162"/>
    </location>
</feature>
<dbReference type="RefSeq" id="WP_151118474.1">
    <property type="nucleotide sequence ID" value="NZ_CP042582.1"/>
</dbReference>
<evidence type="ECO:0000313" key="10">
    <source>
        <dbReference type="Proteomes" id="UP000325797"/>
    </source>
</evidence>
<dbReference type="Pfam" id="PF14833">
    <property type="entry name" value="NAD_binding_11"/>
    <property type="match status" value="1"/>
</dbReference>
<dbReference type="InterPro" id="IPR008927">
    <property type="entry name" value="6-PGluconate_DH-like_C_sf"/>
</dbReference>
<comment type="similarity">
    <text evidence="2">Belongs to the HIBADH-related family.</text>
</comment>